<keyword evidence="1" id="KW-1133">Transmembrane helix</keyword>
<accession>A0ABW5LQD4</accession>
<reference evidence="4" key="1">
    <citation type="journal article" date="2019" name="Int. J. Syst. Evol. Microbiol.">
        <title>The Global Catalogue of Microorganisms (GCM) 10K type strain sequencing project: providing services to taxonomists for standard genome sequencing and annotation.</title>
        <authorList>
            <consortium name="The Broad Institute Genomics Platform"/>
            <consortium name="The Broad Institute Genome Sequencing Center for Infectious Disease"/>
            <person name="Wu L."/>
            <person name="Ma J."/>
        </authorList>
    </citation>
    <scope>NUCLEOTIDE SEQUENCE [LARGE SCALE GENOMIC DNA]</scope>
    <source>
        <strain evidence="4">KCTC 52127</strain>
    </source>
</reference>
<dbReference type="EMBL" id="JBHULH010000003">
    <property type="protein sequence ID" value="MFD2567033.1"/>
    <property type="molecule type" value="Genomic_DNA"/>
</dbReference>
<protein>
    <submittedName>
        <fullName evidence="3">Sensor histidine kinase</fullName>
        <ecNumber evidence="3">2.7.13.3</ecNumber>
    </submittedName>
</protein>
<feature type="transmembrane region" description="Helical" evidence="1">
    <location>
        <begin position="45"/>
        <end position="67"/>
    </location>
</feature>
<dbReference type="RefSeq" id="WP_379665743.1">
    <property type="nucleotide sequence ID" value="NZ_JBHULH010000003.1"/>
</dbReference>
<dbReference type="Pfam" id="PF06580">
    <property type="entry name" value="His_kinase"/>
    <property type="match status" value="1"/>
</dbReference>
<name>A0ABW5LQD4_9FLAO</name>
<keyword evidence="4" id="KW-1185">Reference proteome</keyword>
<evidence type="ECO:0000313" key="4">
    <source>
        <dbReference type="Proteomes" id="UP001597508"/>
    </source>
</evidence>
<dbReference type="Proteomes" id="UP001597508">
    <property type="component" value="Unassembled WGS sequence"/>
</dbReference>
<dbReference type="InterPro" id="IPR050640">
    <property type="entry name" value="Bact_2-comp_sensor_kinase"/>
</dbReference>
<dbReference type="GO" id="GO:0004673">
    <property type="term" value="F:protein histidine kinase activity"/>
    <property type="evidence" value="ECO:0007669"/>
    <property type="project" value="UniProtKB-EC"/>
</dbReference>
<gene>
    <name evidence="3" type="ORF">ACFSRZ_06590</name>
</gene>
<proteinExistence type="predicted"/>
<dbReference type="EC" id="2.7.13.3" evidence="3"/>
<dbReference type="PANTHER" id="PTHR34220:SF7">
    <property type="entry name" value="SENSOR HISTIDINE KINASE YPDA"/>
    <property type="match status" value="1"/>
</dbReference>
<keyword evidence="3" id="KW-0418">Kinase</keyword>
<evidence type="ECO:0000259" key="2">
    <source>
        <dbReference type="Pfam" id="PF06580"/>
    </source>
</evidence>
<feature type="transmembrane region" description="Helical" evidence="1">
    <location>
        <begin position="79"/>
        <end position="97"/>
    </location>
</feature>
<keyword evidence="1" id="KW-0812">Transmembrane</keyword>
<evidence type="ECO:0000313" key="3">
    <source>
        <dbReference type="EMBL" id="MFD2567033.1"/>
    </source>
</evidence>
<dbReference type="PANTHER" id="PTHR34220">
    <property type="entry name" value="SENSOR HISTIDINE KINASE YPDA"/>
    <property type="match status" value="1"/>
</dbReference>
<organism evidence="3 4">
    <name type="scientific">Pseudotenacibaculum haliotis</name>
    <dbReference type="NCBI Taxonomy" id="1862138"/>
    <lineage>
        <taxon>Bacteria</taxon>
        <taxon>Pseudomonadati</taxon>
        <taxon>Bacteroidota</taxon>
        <taxon>Flavobacteriia</taxon>
        <taxon>Flavobacteriales</taxon>
        <taxon>Flavobacteriaceae</taxon>
        <taxon>Pseudotenacibaculum</taxon>
    </lineage>
</organism>
<comment type="caution">
    <text evidence="3">The sequence shown here is derived from an EMBL/GenBank/DDBJ whole genome shotgun (WGS) entry which is preliminary data.</text>
</comment>
<evidence type="ECO:0000256" key="1">
    <source>
        <dbReference type="SAM" id="Phobius"/>
    </source>
</evidence>
<sequence length="348" mass="40969">MNKELKYNLIIGALLVLIGETWDISIDMIFDSSNKRWGNFSAGGFLLFFTFNIAYFSVYVLNYRVFAPRFLRLDKIPQFILAFFTMVLCFASVRFFLEEVLAQYYFGIHNYNLDRPNIVAIYLTDSAGYSLRPILFSSMVYLFFRYAEKTKLLHELKVQHQEAQMAMLQSQIGPHFLFNTLNGFYSDLYDKNPEAANGILKLSQLLRYVTYEVKEDFMPLEKELKFLKDYLYFYKKRYENHFYVDLQINGEVGKQKVPSLILIHFVENVCKHGVIDDETKPARIQIDINNDCLKIATQNSINSSEKYMDKGIGTENIKSRLNVLFKDNYELSYQSEDQQFRTYLKMPL</sequence>
<keyword evidence="3" id="KW-0808">Transferase</keyword>
<feature type="transmembrane region" description="Helical" evidence="1">
    <location>
        <begin position="7"/>
        <end position="25"/>
    </location>
</feature>
<keyword evidence="1" id="KW-0472">Membrane</keyword>
<dbReference type="InterPro" id="IPR010559">
    <property type="entry name" value="Sig_transdc_His_kin_internal"/>
</dbReference>
<feature type="domain" description="Signal transduction histidine kinase internal region" evidence="2">
    <location>
        <begin position="163"/>
        <end position="241"/>
    </location>
</feature>